<protein>
    <submittedName>
        <fullName evidence="10">TRAP transporter small permease subunit</fullName>
    </submittedName>
</protein>
<feature type="transmembrane region" description="Helical" evidence="8">
    <location>
        <begin position="93"/>
        <end position="118"/>
    </location>
</feature>
<feature type="transmembrane region" description="Helical" evidence="8">
    <location>
        <begin position="12"/>
        <end position="36"/>
    </location>
</feature>
<comment type="caution">
    <text evidence="10">The sequence shown here is derived from an EMBL/GenBank/DDBJ whole genome shotgun (WGS) entry which is preliminary data.</text>
</comment>
<dbReference type="InterPro" id="IPR055348">
    <property type="entry name" value="DctQ"/>
</dbReference>
<dbReference type="InterPro" id="IPR007387">
    <property type="entry name" value="TRAP_DctQ"/>
</dbReference>
<dbReference type="GO" id="GO:0022857">
    <property type="term" value="F:transmembrane transporter activity"/>
    <property type="evidence" value="ECO:0007669"/>
    <property type="project" value="TreeGrafter"/>
</dbReference>
<proteinExistence type="predicted"/>
<dbReference type="Proteomes" id="UP000324104">
    <property type="component" value="Unassembled WGS sequence"/>
</dbReference>
<feature type="domain" description="Tripartite ATP-independent periplasmic transporters DctQ component" evidence="9">
    <location>
        <begin position="27"/>
        <end position="159"/>
    </location>
</feature>
<evidence type="ECO:0000256" key="7">
    <source>
        <dbReference type="ARBA" id="ARBA00023136"/>
    </source>
</evidence>
<evidence type="ECO:0000256" key="6">
    <source>
        <dbReference type="ARBA" id="ARBA00022989"/>
    </source>
</evidence>
<evidence type="ECO:0000256" key="5">
    <source>
        <dbReference type="ARBA" id="ARBA00022692"/>
    </source>
</evidence>
<dbReference type="PANTHER" id="PTHR35011">
    <property type="entry name" value="2,3-DIKETO-L-GULONATE TRAP TRANSPORTER SMALL PERMEASE PROTEIN YIAM"/>
    <property type="match status" value="1"/>
</dbReference>
<reference evidence="10 11" key="1">
    <citation type="submission" date="2019-08" db="EMBL/GenBank/DDBJ databases">
        <title>Archaea genome.</title>
        <authorList>
            <person name="Kajale S."/>
            <person name="Shouche Y."/>
            <person name="Deshpande N."/>
            <person name="Sharma A."/>
        </authorList>
    </citation>
    <scope>NUCLEOTIDE SEQUENCE [LARGE SCALE GENOMIC DNA]</scope>
    <source>
        <strain evidence="10 11">ESP3B_9</strain>
    </source>
</reference>
<evidence type="ECO:0000256" key="8">
    <source>
        <dbReference type="SAM" id="Phobius"/>
    </source>
</evidence>
<organism evidence="10 11">
    <name type="scientific">Natrialba swarupiae</name>
    <dbReference type="NCBI Taxonomy" id="2448032"/>
    <lineage>
        <taxon>Archaea</taxon>
        <taxon>Methanobacteriati</taxon>
        <taxon>Methanobacteriota</taxon>
        <taxon>Stenosarchaea group</taxon>
        <taxon>Halobacteria</taxon>
        <taxon>Halobacteriales</taxon>
        <taxon>Natrialbaceae</taxon>
        <taxon>Natrialba</taxon>
    </lineage>
</organism>
<feature type="transmembrane region" description="Helical" evidence="8">
    <location>
        <begin position="48"/>
        <end position="72"/>
    </location>
</feature>
<dbReference type="GO" id="GO:0015740">
    <property type="term" value="P:C4-dicarboxylate transport"/>
    <property type="evidence" value="ECO:0007669"/>
    <property type="project" value="TreeGrafter"/>
</dbReference>
<evidence type="ECO:0000256" key="1">
    <source>
        <dbReference type="ARBA" id="ARBA00004429"/>
    </source>
</evidence>
<evidence type="ECO:0000313" key="10">
    <source>
        <dbReference type="EMBL" id="TYT62606.1"/>
    </source>
</evidence>
<evidence type="ECO:0000259" key="9">
    <source>
        <dbReference type="Pfam" id="PF04290"/>
    </source>
</evidence>
<evidence type="ECO:0000256" key="2">
    <source>
        <dbReference type="ARBA" id="ARBA00022448"/>
    </source>
</evidence>
<gene>
    <name evidence="10" type="ORF">FYC77_07510</name>
</gene>
<keyword evidence="4" id="KW-0997">Cell inner membrane</keyword>
<keyword evidence="3" id="KW-1003">Cell membrane</keyword>
<keyword evidence="6 8" id="KW-1133">Transmembrane helix</keyword>
<evidence type="ECO:0000256" key="3">
    <source>
        <dbReference type="ARBA" id="ARBA00022475"/>
    </source>
</evidence>
<feature type="transmembrane region" description="Helical" evidence="8">
    <location>
        <begin position="138"/>
        <end position="155"/>
    </location>
</feature>
<keyword evidence="11" id="KW-1185">Reference proteome</keyword>
<dbReference type="Pfam" id="PF04290">
    <property type="entry name" value="DctQ"/>
    <property type="match status" value="1"/>
</dbReference>
<keyword evidence="2" id="KW-0813">Transport</keyword>
<dbReference type="GO" id="GO:0005886">
    <property type="term" value="C:plasma membrane"/>
    <property type="evidence" value="ECO:0007669"/>
    <property type="project" value="UniProtKB-SubCell"/>
</dbReference>
<accession>A0A5D5ALM7</accession>
<keyword evidence="7 8" id="KW-0472">Membrane</keyword>
<dbReference type="AlphaFoldDB" id="A0A5D5ALM7"/>
<evidence type="ECO:0000313" key="11">
    <source>
        <dbReference type="Proteomes" id="UP000324104"/>
    </source>
</evidence>
<sequence length="181" mass="20378">MRNRAYKVKRGIDLSIQSVSMVLFGLMCASVGLQVFNRLILTEIGMNFIWTASLGQFLMIITTFIGAGLASRDREHVRINYVLKRLPKSITKLLAIVSRVLILIFLFVLIVGGVQSFTYNIGSQFHILPQYPPFTREWLALSGIVGAGMMSLYVLRDLYIIMIKKELDTVVFVNIASEGDQ</sequence>
<dbReference type="EMBL" id="VTAW01000007">
    <property type="protein sequence ID" value="TYT62606.1"/>
    <property type="molecule type" value="Genomic_DNA"/>
</dbReference>
<evidence type="ECO:0000256" key="4">
    <source>
        <dbReference type="ARBA" id="ARBA00022519"/>
    </source>
</evidence>
<name>A0A5D5ALM7_9EURY</name>
<dbReference type="PANTHER" id="PTHR35011:SF2">
    <property type="entry name" value="2,3-DIKETO-L-GULONATE TRAP TRANSPORTER SMALL PERMEASE PROTEIN YIAM"/>
    <property type="match status" value="1"/>
</dbReference>
<comment type="subcellular location">
    <subcellularLocation>
        <location evidence="1">Cell inner membrane</location>
        <topology evidence="1">Multi-pass membrane protein</topology>
    </subcellularLocation>
</comment>
<keyword evidence="5 8" id="KW-0812">Transmembrane</keyword>